<keyword evidence="7" id="KW-1185">Reference proteome</keyword>
<feature type="transmembrane region" description="Helical" evidence="3">
    <location>
        <begin position="3591"/>
        <end position="3615"/>
    </location>
</feature>
<keyword evidence="1" id="KW-0175">Coiled coil</keyword>
<feature type="region of interest" description="Disordered" evidence="2">
    <location>
        <begin position="51"/>
        <end position="140"/>
    </location>
</feature>
<dbReference type="EMBL" id="CAMXCT010006533">
    <property type="protein sequence ID" value="CAI4015490.1"/>
    <property type="molecule type" value="Genomic_DNA"/>
</dbReference>
<comment type="caution">
    <text evidence="5">The sequence shown here is derived from an EMBL/GenBank/DDBJ whole genome shotgun (WGS) entry which is preliminary data.</text>
</comment>
<reference evidence="6 7" key="2">
    <citation type="submission" date="2024-05" db="EMBL/GenBank/DDBJ databases">
        <authorList>
            <person name="Chen Y."/>
            <person name="Shah S."/>
            <person name="Dougan E. K."/>
            <person name="Thang M."/>
            <person name="Chan C."/>
        </authorList>
    </citation>
    <scope>NUCLEOTIDE SEQUENCE [LARGE SCALE GENOMIC DNA]</scope>
</reference>
<evidence type="ECO:0000313" key="5">
    <source>
        <dbReference type="EMBL" id="CAI4015490.1"/>
    </source>
</evidence>
<organism evidence="5">
    <name type="scientific">Cladocopium goreaui</name>
    <dbReference type="NCBI Taxonomy" id="2562237"/>
    <lineage>
        <taxon>Eukaryota</taxon>
        <taxon>Sar</taxon>
        <taxon>Alveolata</taxon>
        <taxon>Dinophyceae</taxon>
        <taxon>Suessiales</taxon>
        <taxon>Symbiodiniaceae</taxon>
        <taxon>Cladocopium</taxon>
    </lineage>
</organism>
<feature type="compositionally biased region" description="Low complexity" evidence="2">
    <location>
        <begin position="130"/>
        <end position="140"/>
    </location>
</feature>
<protein>
    <recommendedName>
        <fullName evidence="4">C2H2-type domain-containing protein</fullName>
    </recommendedName>
</protein>
<dbReference type="Proteomes" id="UP001152797">
    <property type="component" value="Unassembled WGS sequence"/>
</dbReference>
<name>A0A9P1GIU7_9DINO</name>
<evidence type="ECO:0000256" key="2">
    <source>
        <dbReference type="SAM" id="MobiDB-lite"/>
    </source>
</evidence>
<reference evidence="5" key="1">
    <citation type="submission" date="2022-10" db="EMBL/GenBank/DDBJ databases">
        <authorList>
            <person name="Chen Y."/>
            <person name="Dougan E. K."/>
            <person name="Chan C."/>
            <person name="Rhodes N."/>
            <person name="Thang M."/>
        </authorList>
    </citation>
    <scope>NUCLEOTIDE SEQUENCE</scope>
</reference>
<keyword evidence="3" id="KW-1133">Transmembrane helix</keyword>
<feature type="compositionally biased region" description="Low complexity" evidence="2">
    <location>
        <begin position="103"/>
        <end position="112"/>
    </location>
</feature>
<evidence type="ECO:0000256" key="1">
    <source>
        <dbReference type="SAM" id="Coils"/>
    </source>
</evidence>
<evidence type="ECO:0000313" key="7">
    <source>
        <dbReference type="Proteomes" id="UP001152797"/>
    </source>
</evidence>
<keyword evidence="3" id="KW-0472">Membrane</keyword>
<dbReference type="OrthoDB" id="8057687at2759"/>
<dbReference type="InterPro" id="IPR036691">
    <property type="entry name" value="Endo/exonu/phosph_ase_sf"/>
</dbReference>
<evidence type="ECO:0000313" key="6">
    <source>
        <dbReference type="EMBL" id="CAL4802802.1"/>
    </source>
</evidence>
<keyword evidence="3" id="KW-0812">Transmembrane</keyword>
<accession>A0A9P1GIU7</accession>
<dbReference type="PROSITE" id="PS00028">
    <property type="entry name" value="ZINC_FINGER_C2H2_1"/>
    <property type="match status" value="2"/>
</dbReference>
<feature type="transmembrane region" description="Helical" evidence="3">
    <location>
        <begin position="3621"/>
        <end position="3638"/>
    </location>
</feature>
<feature type="compositionally biased region" description="Polar residues" evidence="2">
    <location>
        <begin position="64"/>
        <end position="73"/>
    </location>
</feature>
<dbReference type="GO" id="GO:0003676">
    <property type="term" value="F:nucleic acid binding"/>
    <property type="evidence" value="ECO:0007669"/>
    <property type="project" value="InterPro"/>
</dbReference>
<dbReference type="Gene3D" id="3.30.420.10">
    <property type="entry name" value="Ribonuclease H-like superfamily/Ribonuclease H"/>
    <property type="match status" value="1"/>
</dbReference>
<evidence type="ECO:0000256" key="3">
    <source>
        <dbReference type="SAM" id="Phobius"/>
    </source>
</evidence>
<dbReference type="InterPro" id="IPR036397">
    <property type="entry name" value="RNaseH_sf"/>
</dbReference>
<feature type="compositionally biased region" description="Basic and acidic residues" evidence="2">
    <location>
        <begin position="93"/>
        <end position="102"/>
    </location>
</feature>
<feature type="domain" description="C2H2-type" evidence="4">
    <location>
        <begin position="2970"/>
        <end position="2991"/>
    </location>
</feature>
<feature type="coiled-coil region" evidence="1">
    <location>
        <begin position="234"/>
        <end position="261"/>
    </location>
</feature>
<dbReference type="Gene3D" id="3.60.10.10">
    <property type="entry name" value="Endonuclease/exonuclease/phosphatase"/>
    <property type="match status" value="1"/>
</dbReference>
<dbReference type="InterPro" id="IPR013087">
    <property type="entry name" value="Znf_C2H2_type"/>
</dbReference>
<dbReference type="PANTHER" id="PTHR19446">
    <property type="entry name" value="REVERSE TRANSCRIPTASES"/>
    <property type="match status" value="1"/>
</dbReference>
<feature type="region of interest" description="Disordered" evidence="2">
    <location>
        <begin position="738"/>
        <end position="784"/>
    </location>
</feature>
<dbReference type="EMBL" id="CAMXCT030006533">
    <property type="protein sequence ID" value="CAL4802802.1"/>
    <property type="molecule type" value="Genomic_DNA"/>
</dbReference>
<proteinExistence type="predicted"/>
<feature type="domain" description="C2H2-type" evidence="4">
    <location>
        <begin position="3006"/>
        <end position="3028"/>
    </location>
</feature>
<dbReference type="EMBL" id="CAMXCT020006533">
    <property type="protein sequence ID" value="CAL1168865.1"/>
    <property type="molecule type" value="Genomic_DNA"/>
</dbReference>
<feature type="compositionally biased region" description="Pro residues" evidence="2">
    <location>
        <begin position="113"/>
        <end position="122"/>
    </location>
</feature>
<gene>
    <name evidence="5" type="ORF">C1SCF055_LOCUS40314</name>
</gene>
<feature type="compositionally biased region" description="Basic residues" evidence="2">
    <location>
        <begin position="78"/>
        <end position="89"/>
    </location>
</feature>
<sequence>MATYQAYPWKCGCGRRNRKTMNYCPSCTAHWTAGTPIEYDQEEIRYTQWGDGQDQWHEGPWIGSGNSPRQRTNSPRQRQPKKSRRKKNQRQADQGDARDQSRSRGQGPSGQQPLPPPPPLPTAPQWQHLPSVAPAADSSAPALTAEAQQLKECYALLNKHEDGLPQEVQSYIQNLKLKENKRSVKTLHSAVTVMGKARDELQGAIAARSQMHSTWRTFLADSITRFQNYGKDFAQQEENLVARIQAAKQSFEQAKESLSIEKTKASSLQDAVQEVSDDDTEIKDVVLLAPDKITEGLNHLATSLQELKSQADTLEKEEQKHKRPRLARRTCSVWGKLSAFFWLGRCAVTDRYTHPRPFWDVQGSFPQTLQWNLSIVDEYNFLPTWAAHETAVDLAFSLGHFDVPRPDAREQRCRVRRPKLSVKFHDEVHVFLGDADDLLMRHFCSSTIALKQWRNKPWARRPSPRSWSAVQSVPMQMMLHAPLDKVPMSQMKIIDNHGRPEGLSTDGSDHGFPPQDGQDFPNPRVPDFTDNIIHALGMMAIPTLQFPAHAIELRTWFVNHEEPRHQWTARHVSLEGDQSTWIAQIRQVWADVIDPDAPTAYQICTPQPPRGPGDWWIALDIIVSQGLHVWRHSGLVTVSFLDDLEGSNGFTVAASMPRDVSGYMIVDAADIHHYCSPIASRRCSIYHGWVPIPVNTDRVHLMRSGHTFIVFIPADPELDMYRTVQATSDGEAAAATFAEVPPNEQPEPDDGHDQTMDSYSGSSQDDDDYEPGTPAPGPEGDPEDDMVLFNCHVYRLYHPPMHLFLHHVSGVPLLGELARILRVQRESFITSHVIPARMVGQHQDDWSFIVQHIDDIPAASTDCLIILDVEVHFPAVVGTVPTLPATTRRVLRVPPFLTRPTVLRYAGVYQYCVLQHERCLVYIDNCGWPILRPGPRQVQHGSYLRVIVPPALDGNPNTLHAIRDVEAYIQRLMQAPTPAPSPMLAPSPAPAPAAAPTALESDQEFLRRFWLQDMQDAFEAHAHVENEDEGKALYAAVWFIDNLHFQTCRAPLMIKLLNEPSHWYDDVMRLWQTHIRPSEPLRPHLVQPYPPQSTLRAFTLHILLEQNPIEARAANVVSVHVQELMETKLWQTAFSLPRWVSTEDLIDTTQLNFLCETRRCHAVCGRMHFQRFIREEIAAGKSIEIFSRPVRECERDIMASSSTQPHVPRIVRDTSGASLMQVGFVAHRLAGLQEEDARYDDTFALAPRPEAMHLSTQAHFRPEFSDAMFANVQTLDDLWRLTFQHGNFAAARQVLVKTWYVDHLRRPWSNVGRQLALGPDFGVWSTQCLALWHDWILPHVDVEYFVCVETTQGGWPQAHFHVLISQQPQPMHRTALISVHDGIDGEQQPRMIALSMSCTIDHWQLLESAQVLWQCPPQQRLARCSSFLHGIDISHGRTVEVSDGFLFSIFIDTVTQQWNRMMEFACEQQDDDAALLQLHMTKTLRILADLTTIEQFAPVIEDLLQEADSQHSTTQHLLTMHARTSAAMSDAVQLIEFPKTDTSGTAAETQPREALAQSKVCISLETTLPMAAPPVRADQLFMHSSTSNWQQQLQQSQIVMTPLPEGLQLHPATYDALCVPQCYCETNFAGSEVLFIDGAAHDGHATWSVVHVRYGEDGMPALRGMIAAQVEICPAEPAWIGAENADNISAEFSAFLYAAVIGTTLEFDSKVIIAPDLQLSAKLAADQCMCSAHPRLVQLMLCLGHHFHTHGGEAQEIRAHRAHPWNELADRLAKHVISTRFPVGHMHVPILHEMLQFEDASWAWISQQPQSFQACLPPSPELGLWHVTPPSTKPRANSHDETLQRIAAVSCNIVTANVLALDTVDEHQQVLRSSRSVRLDEQWHQQRIAAVGLQETRRPPGRSALDHYITFSSGALSTVVCPHHGCELWLHRTMPWITTESDEVLAFGQMTPAVAHADPRRLIVNLQKNNILASFVVLHAPCRSASPEGSIDAIQEWWRQTIDIVRQAKLAPLTWIMADLNADIGTTGSDHFAMRGHGSDTAQAMIVEDALQQLDWFAPTTFAWCHSGSSVTWKHPRGTEHRLDFVLCSRLAFDMATTSAVLCDHDSGFAHDDHFPVRLHCAGWLRSAVDFQFPRWDFEAMADPARCKDFQEALRTLPLPTWHTDVDTHVAVWERNVWQLAQQFFGSRAGARHRPRLSESTRNLIAFKRSILDYGRRHDLLQQPELRAHLKSIEKEVHARVQTDQQAYYDELIQQLAEQGELHNYKFVYNLLVRLGGRPGHKFAGGKALPILRPPGQEPLKTYAEQQMHWLRQFAKVEAGHIMSRDSLYHLHHVGLGLDVNILDKAVIPTLYDLQSQIKKLKRGRAPGPNGLPTDLLKAGGATLARQLATVTTKIALRGSEPLDWRGGKLIPLHKGKLCRSNPDGYRSIFISNFTTKIYHGSLRRHLLDAWSGVLSHLQFGGRKGMAADLAHHCLQAHLSHAAKTASPVGILFIDMKAAFYSVVRQGLFEHGPDAAPFLYAMFQIGVAPDHVQRLLDTAKLDAAVKGISPHALALLQDLMERTFFQVDGVEPIALTTQGTRPGDPVGDAFFNLAMAVILDKVTTKIAGDTTACWEGHAARVSSFDSFDAPAPFAWFEVAFVDDCAIAMRATSNPQLHDLTGVALKAVFEEAEARGLSLNFEAGKTELLVHWRGVGSRHFREKVADSGNALCFQVHETTVQLRCTFGYKHLGTWIQNNAVHTRDARARLTEARKAWGPLVRPVFRRSQIRSHNKRQLFESLVLSRLMYNTHVWTKLKDDNVAKWAAGLRPMLYPLVRTMLRGHPPFAFALETLCGLAGMITPWDALHLARLRYFRRLIDGTPPVLWNLLATIGAEEGSWLAALFESFGWFTRFYGDRCSLTSSSSLQDWIVFVSIDHCWKGRLKRAVASCRRYREQYAYVDVWQHNFAHKLASDGVRIPLQQAPQTDEWLCELCDGVFPSKRALAMHASKVHGYKTLVKHYATDGLCGSCCRDFHGRARLCAHLRAAPHCLQRLRGCFPPLSADTMAQLDMKDRADAKDLKKQGWLPTKAMQPVTRAFGPPLPDADHPAAVVMLNKWQIRMGPGDTSAAAALAGICSFNAPDPQPQEPETEQMAFLYQSPAGEDEGHCGCFSLGGLARLHATLHIRTLCFIHVFSGYRRPQDLQWQIEAHWIQGALQTFTISVDYCLQDAQGDLAGAHRVQWWERQVLSGAVFGMGGGPPCETWSAARLQPDGPRPLRTYDDPYGRPSLSDREWRQVETGTKLVLFVAHMLYLCAKMGGCGFAEHPAFPIWAYAKRPCSIWAIQPMRLLRRLRCIEIFTFDQCCLGCEARKPTSMALLRLGGFARAVRALGRSGRCGHAANFHPKLQGRDAQGNFCTAIAKVYPPMLNAYLAQAIVEHALAVADAMTVVEPLSEELLALNRLDFVTSFCGSLVESASTLAHGDLIDNTKILRNDLMVVAAGPSTHFLQIPAWGLILALLFLAFSYEATFTGYDSAWDCFLDALNPLGGISGAFAYQNLGRWSYLPFDTVLSAIRLNVALFLFNVFFPMYPADGAKLLVTGLMFFCGVTPRKAAMVLICTSVPCGLLFIGWAIYGLIEQGARGFLGGLVGWMGVMSLIEARRIGKLRKARQLHTHSLFEVAKSWRRTERDRFGVVHRINQSDFDDEQPLTSGGWKSFCALFRGGDEMGQPLQGRSSSRCCCCCFFRGPQDVAEVVPTSPNSAHQQQLRAQRDQFVQRMQEQTANAR</sequence>
<evidence type="ECO:0000259" key="4">
    <source>
        <dbReference type="PROSITE" id="PS00028"/>
    </source>
</evidence>
<dbReference type="SUPFAM" id="SSF56219">
    <property type="entry name" value="DNase I-like"/>
    <property type="match status" value="1"/>
</dbReference>